<dbReference type="PANTHER" id="PTHR33571">
    <property type="entry name" value="SSL8005 PROTEIN"/>
    <property type="match status" value="1"/>
</dbReference>
<proteinExistence type="inferred from homology"/>
<dbReference type="GO" id="GO:0005524">
    <property type="term" value="F:ATP binding"/>
    <property type="evidence" value="ECO:0007669"/>
    <property type="project" value="UniProtKB-KW"/>
</dbReference>
<sequence>MIPSETVRLHRDAVLVLARAHNLADVRVFGSAARGEDRAGSDLDLLVVPLPDTTTLFDLVDFKADVERLLGVPVDVRTAEDLHPRFRSSVVSEAITL</sequence>
<protein>
    <submittedName>
        <fullName evidence="11">Nucleotidyltransferase</fullName>
    </submittedName>
</protein>
<dbReference type="OrthoDB" id="9809323at2"/>
<keyword evidence="4" id="KW-0548">Nucleotidyltransferase</keyword>
<evidence type="ECO:0000313" key="11">
    <source>
        <dbReference type="EMBL" id="MQX35282.1"/>
    </source>
</evidence>
<keyword evidence="2" id="KW-1277">Toxin-antitoxin system</keyword>
<dbReference type="SUPFAM" id="SSF81301">
    <property type="entry name" value="Nucleotidyltransferase"/>
    <property type="match status" value="1"/>
</dbReference>
<feature type="domain" description="Polymerase nucleotidyl transferase" evidence="10">
    <location>
        <begin position="21"/>
        <end position="95"/>
    </location>
</feature>
<name>A0A7X1ZDA3_9PROT</name>
<keyword evidence="6" id="KW-0547">Nucleotide-binding</keyword>
<gene>
    <name evidence="11" type="ORF">GHC57_01995</name>
</gene>
<evidence type="ECO:0000256" key="6">
    <source>
        <dbReference type="ARBA" id="ARBA00022741"/>
    </source>
</evidence>
<dbReference type="Proteomes" id="UP000434582">
    <property type="component" value="Unassembled WGS sequence"/>
</dbReference>
<dbReference type="PANTHER" id="PTHR33571:SF12">
    <property type="entry name" value="BSL3053 PROTEIN"/>
    <property type="match status" value="1"/>
</dbReference>
<dbReference type="InterPro" id="IPR043519">
    <property type="entry name" value="NT_sf"/>
</dbReference>
<evidence type="ECO:0000256" key="3">
    <source>
        <dbReference type="ARBA" id="ARBA00022679"/>
    </source>
</evidence>
<evidence type="ECO:0000256" key="8">
    <source>
        <dbReference type="ARBA" id="ARBA00022842"/>
    </source>
</evidence>
<dbReference type="EMBL" id="WIVE01000002">
    <property type="protein sequence ID" value="MQX35282.1"/>
    <property type="molecule type" value="Genomic_DNA"/>
</dbReference>
<dbReference type="AlphaFoldDB" id="A0A7X1ZDA3"/>
<keyword evidence="8" id="KW-0460">Magnesium</keyword>
<keyword evidence="12" id="KW-1185">Reference proteome</keyword>
<dbReference type="InterPro" id="IPR052038">
    <property type="entry name" value="Type-VII_TA_antitoxin"/>
</dbReference>
<reference evidence="11 12" key="1">
    <citation type="submission" date="2019-10" db="EMBL/GenBank/DDBJ databases">
        <title>Draft whole-genome sequence of the purple nonsulfur photosynthetic bacterium Roseospira navarrensis DSM 15114.</title>
        <authorList>
            <person name="Kyndt J.A."/>
            <person name="Meyer T.E."/>
        </authorList>
    </citation>
    <scope>NUCLEOTIDE SEQUENCE [LARGE SCALE GENOMIC DNA]</scope>
    <source>
        <strain evidence="11 12">DSM 15114</strain>
    </source>
</reference>
<comment type="cofactor">
    <cofactor evidence="1">
        <name>Mg(2+)</name>
        <dbReference type="ChEBI" id="CHEBI:18420"/>
    </cofactor>
</comment>
<dbReference type="Gene3D" id="3.30.460.10">
    <property type="entry name" value="Beta Polymerase, domain 2"/>
    <property type="match status" value="1"/>
</dbReference>
<dbReference type="CDD" id="cd05403">
    <property type="entry name" value="NT_KNTase_like"/>
    <property type="match status" value="1"/>
</dbReference>
<comment type="caution">
    <text evidence="11">The sequence shown here is derived from an EMBL/GenBank/DDBJ whole genome shotgun (WGS) entry which is preliminary data.</text>
</comment>
<dbReference type="InterPro" id="IPR002934">
    <property type="entry name" value="Polymerase_NTP_transf_dom"/>
</dbReference>
<keyword evidence="5" id="KW-0479">Metal-binding</keyword>
<organism evidence="11 12">
    <name type="scientific">Roseospira navarrensis</name>
    <dbReference type="NCBI Taxonomy" id="140058"/>
    <lineage>
        <taxon>Bacteria</taxon>
        <taxon>Pseudomonadati</taxon>
        <taxon>Pseudomonadota</taxon>
        <taxon>Alphaproteobacteria</taxon>
        <taxon>Rhodospirillales</taxon>
        <taxon>Rhodospirillaceae</taxon>
        <taxon>Roseospira</taxon>
    </lineage>
</organism>
<dbReference type="Pfam" id="PF01909">
    <property type="entry name" value="NTP_transf_2"/>
    <property type="match status" value="1"/>
</dbReference>
<evidence type="ECO:0000256" key="2">
    <source>
        <dbReference type="ARBA" id="ARBA00022649"/>
    </source>
</evidence>
<evidence type="ECO:0000256" key="4">
    <source>
        <dbReference type="ARBA" id="ARBA00022695"/>
    </source>
</evidence>
<evidence type="ECO:0000256" key="5">
    <source>
        <dbReference type="ARBA" id="ARBA00022723"/>
    </source>
</evidence>
<comment type="similarity">
    <text evidence="9">Belongs to the MntA antitoxin family.</text>
</comment>
<evidence type="ECO:0000256" key="7">
    <source>
        <dbReference type="ARBA" id="ARBA00022840"/>
    </source>
</evidence>
<evidence type="ECO:0000313" key="12">
    <source>
        <dbReference type="Proteomes" id="UP000434582"/>
    </source>
</evidence>
<dbReference type="GO" id="GO:0046872">
    <property type="term" value="F:metal ion binding"/>
    <property type="evidence" value="ECO:0007669"/>
    <property type="project" value="UniProtKB-KW"/>
</dbReference>
<accession>A0A7X1ZDA3</accession>
<evidence type="ECO:0000256" key="9">
    <source>
        <dbReference type="ARBA" id="ARBA00038276"/>
    </source>
</evidence>
<evidence type="ECO:0000259" key="10">
    <source>
        <dbReference type="Pfam" id="PF01909"/>
    </source>
</evidence>
<dbReference type="GO" id="GO:0016779">
    <property type="term" value="F:nucleotidyltransferase activity"/>
    <property type="evidence" value="ECO:0007669"/>
    <property type="project" value="UniProtKB-KW"/>
</dbReference>
<evidence type="ECO:0000256" key="1">
    <source>
        <dbReference type="ARBA" id="ARBA00001946"/>
    </source>
</evidence>
<keyword evidence="3 11" id="KW-0808">Transferase</keyword>
<keyword evidence="7" id="KW-0067">ATP-binding</keyword>
<dbReference type="RefSeq" id="WP_153340592.1">
    <property type="nucleotide sequence ID" value="NZ_WIVE01000002.1"/>
</dbReference>